<reference evidence="1" key="1">
    <citation type="submission" date="2023-10" db="EMBL/GenBank/DDBJ databases">
        <authorList>
            <person name="Chen Y."/>
            <person name="Shah S."/>
            <person name="Dougan E. K."/>
            <person name="Thang M."/>
            <person name="Chan C."/>
        </authorList>
    </citation>
    <scope>NUCLEOTIDE SEQUENCE [LARGE SCALE GENOMIC DNA]</scope>
</reference>
<comment type="caution">
    <text evidence="1">The sequence shown here is derived from an EMBL/GenBank/DDBJ whole genome shotgun (WGS) entry which is preliminary data.</text>
</comment>
<dbReference type="Proteomes" id="UP001189429">
    <property type="component" value="Unassembled WGS sequence"/>
</dbReference>
<name>A0ABN9PJF8_9DINO</name>
<dbReference type="SUPFAM" id="SSF56219">
    <property type="entry name" value="DNase I-like"/>
    <property type="match status" value="1"/>
</dbReference>
<dbReference type="EMBL" id="CAUYUJ010000647">
    <property type="protein sequence ID" value="CAK0791746.1"/>
    <property type="molecule type" value="Genomic_DNA"/>
</dbReference>
<evidence type="ECO:0008006" key="3">
    <source>
        <dbReference type="Google" id="ProtNLM"/>
    </source>
</evidence>
<protein>
    <recommendedName>
        <fullName evidence="3">RRM domain-containing protein</fullName>
    </recommendedName>
</protein>
<dbReference type="InterPro" id="IPR036691">
    <property type="entry name" value="Endo/exonu/phosph_ase_sf"/>
</dbReference>
<dbReference type="Gene3D" id="3.60.10.10">
    <property type="entry name" value="Endonuclease/exonuclease/phosphatase"/>
    <property type="match status" value="1"/>
</dbReference>
<organism evidence="1 2">
    <name type="scientific">Prorocentrum cordatum</name>
    <dbReference type="NCBI Taxonomy" id="2364126"/>
    <lineage>
        <taxon>Eukaryota</taxon>
        <taxon>Sar</taxon>
        <taxon>Alveolata</taxon>
        <taxon>Dinophyceae</taxon>
        <taxon>Prorocentrales</taxon>
        <taxon>Prorocentraceae</taxon>
        <taxon>Prorocentrum</taxon>
    </lineage>
</organism>
<evidence type="ECO:0000313" key="2">
    <source>
        <dbReference type="Proteomes" id="UP001189429"/>
    </source>
</evidence>
<sequence>ENTCKLIAVGFPGKMLARSLKTIGDAIRAQYAPVDVQTRINVKCFDMAKKITFDFEQAADASNFLANFTRDGVFRFPDPLVPQDMLNMRIKRDQDLKARQLFLSMGRVRSLITQQLSARSIEVGSSGLGGIVFARKSEHEAVELARIEVSEDTLEAKVELDMAGIRQLGLEAQAEAICAAAQVQISIFNLHLPNASDSLNTYAQALLMLRAEFQRFPHDHRVLIGDFNFSLVEEGRMQADGSGWKPGDRAHSRLFQRHFPCVTEFYQGQDTRREVRDGVVKSTARLDRAYSSLPQAMLRDLDIRCGVLGRLKAKMESDHLPIVVSIEPYRPTAGHKSIAKWILKHPEFPRFLEAAIAEMSNELGPWERLTQLKELMFVAAAHVRDFVKRAIADTLELKQYWALQALRGWRLGKVWLVHRALRCYPVLQSHFCLVSFQCARVDGLCALIRSIEMQLLDQESHDLEFSSFWADTPSEVKTSHKQRIARKQELWRKFKSRTYLSSIYDNSGMPCRSIDHSAE</sequence>
<evidence type="ECO:0000313" key="1">
    <source>
        <dbReference type="EMBL" id="CAK0791746.1"/>
    </source>
</evidence>
<accession>A0ABN9PJF8</accession>
<gene>
    <name evidence="1" type="ORF">PCOR1329_LOCUS2551</name>
</gene>
<proteinExistence type="predicted"/>
<keyword evidence="2" id="KW-1185">Reference proteome</keyword>
<feature type="non-terminal residue" evidence="1">
    <location>
        <position position="519"/>
    </location>
</feature>
<feature type="non-terminal residue" evidence="1">
    <location>
        <position position="1"/>
    </location>
</feature>